<dbReference type="EMBL" id="CAADFS010000010">
    <property type="protein sequence ID" value="VFK41483.1"/>
    <property type="molecule type" value="Genomic_DNA"/>
</dbReference>
<name>A0A450ZTG4_9GAMM</name>
<accession>A0A450ZTG4</accession>
<evidence type="ECO:0000313" key="2">
    <source>
        <dbReference type="EMBL" id="VFK41483.1"/>
    </source>
</evidence>
<protein>
    <submittedName>
        <fullName evidence="3">Uncharacterized protein</fullName>
    </submittedName>
</protein>
<evidence type="ECO:0000313" key="3">
    <source>
        <dbReference type="EMBL" id="VFK57055.1"/>
    </source>
</evidence>
<sequence length="51" mass="5669">MTIRLPVPMATPADVGQSPAKLRPEPTKHPALVKKNRRFVKLDAFAKMSVK</sequence>
<dbReference type="EMBL" id="CAADFW010000014">
    <property type="protein sequence ID" value="VFK57055.1"/>
    <property type="molecule type" value="Genomic_DNA"/>
</dbReference>
<dbReference type="AlphaFoldDB" id="A0A450ZTG4"/>
<gene>
    <name evidence="2" type="ORF">BECKTC1821D_GA0114238_101042</name>
    <name evidence="3" type="ORF">BECKTC1821F_GA0114240_101427</name>
</gene>
<organism evidence="3">
    <name type="scientific">Candidatus Kentrum sp. TC</name>
    <dbReference type="NCBI Taxonomy" id="2126339"/>
    <lineage>
        <taxon>Bacteria</taxon>
        <taxon>Pseudomonadati</taxon>
        <taxon>Pseudomonadota</taxon>
        <taxon>Gammaproteobacteria</taxon>
        <taxon>Candidatus Kentrum</taxon>
    </lineage>
</organism>
<reference evidence="3" key="1">
    <citation type="submission" date="2019-02" db="EMBL/GenBank/DDBJ databases">
        <authorList>
            <person name="Gruber-Vodicka R. H."/>
            <person name="Seah K. B. B."/>
        </authorList>
    </citation>
    <scope>NUCLEOTIDE SEQUENCE</scope>
    <source>
        <strain evidence="2">BECK_BZ123</strain>
        <strain evidence="3">BECK_BZ126</strain>
    </source>
</reference>
<proteinExistence type="predicted"/>
<feature type="region of interest" description="Disordered" evidence="1">
    <location>
        <begin position="1"/>
        <end position="29"/>
    </location>
</feature>
<evidence type="ECO:0000256" key="1">
    <source>
        <dbReference type="SAM" id="MobiDB-lite"/>
    </source>
</evidence>